<evidence type="ECO:0000256" key="6">
    <source>
        <dbReference type="ARBA" id="ARBA00023288"/>
    </source>
</evidence>
<reference evidence="8" key="1">
    <citation type="submission" date="2021-04" db="EMBL/GenBank/DDBJ databases">
        <title>Genome seq and assembly of Bacillus sp.</title>
        <authorList>
            <person name="Chhetri G."/>
        </authorList>
    </citation>
    <scope>NUCLEOTIDE SEQUENCE</scope>
    <source>
        <strain evidence="8">RG28</strain>
    </source>
</reference>
<gene>
    <name evidence="8" type="ORF">J5Y03_04060</name>
</gene>
<evidence type="ECO:0000259" key="7">
    <source>
        <dbReference type="Pfam" id="PF02608"/>
    </source>
</evidence>
<dbReference type="Proteomes" id="UP000682134">
    <property type="component" value="Unassembled WGS sequence"/>
</dbReference>
<protein>
    <submittedName>
        <fullName evidence="8">BMP family ABC transporter substrate-binding protein</fullName>
    </submittedName>
</protein>
<dbReference type="GO" id="GO:0005886">
    <property type="term" value="C:plasma membrane"/>
    <property type="evidence" value="ECO:0007669"/>
    <property type="project" value="UniProtKB-SubCell"/>
</dbReference>
<keyword evidence="5" id="KW-0472">Membrane</keyword>
<keyword evidence="3" id="KW-1003">Cell membrane</keyword>
<proteinExistence type="inferred from homology"/>
<dbReference type="Pfam" id="PF02608">
    <property type="entry name" value="Bmp"/>
    <property type="match status" value="1"/>
</dbReference>
<dbReference type="SUPFAM" id="SSF53822">
    <property type="entry name" value="Periplasmic binding protein-like I"/>
    <property type="match status" value="1"/>
</dbReference>
<evidence type="ECO:0000313" key="8">
    <source>
        <dbReference type="EMBL" id="MBP0724359.1"/>
    </source>
</evidence>
<dbReference type="Gene3D" id="3.40.50.2300">
    <property type="match status" value="2"/>
</dbReference>
<comment type="similarity">
    <text evidence="2">Belongs to the BMP lipoprotein family.</text>
</comment>
<evidence type="ECO:0000256" key="5">
    <source>
        <dbReference type="ARBA" id="ARBA00023136"/>
    </source>
</evidence>
<dbReference type="PANTHER" id="PTHR34296">
    <property type="entry name" value="TRANSCRIPTIONAL ACTIVATOR PROTEIN MED"/>
    <property type="match status" value="1"/>
</dbReference>
<evidence type="ECO:0000256" key="3">
    <source>
        <dbReference type="ARBA" id="ARBA00022475"/>
    </source>
</evidence>
<name>A0A940NF60_9BACI</name>
<dbReference type="EMBL" id="JAGIYQ010000002">
    <property type="protein sequence ID" value="MBP0724359.1"/>
    <property type="molecule type" value="Genomic_DNA"/>
</dbReference>
<evidence type="ECO:0000256" key="4">
    <source>
        <dbReference type="ARBA" id="ARBA00022729"/>
    </source>
</evidence>
<dbReference type="InterPro" id="IPR028082">
    <property type="entry name" value="Peripla_BP_I"/>
</dbReference>
<feature type="domain" description="ABC transporter substrate-binding protein PnrA-like" evidence="7">
    <location>
        <begin position="43"/>
        <end position="342"/>
    </location>
</feature>
<evidence type="ECO:0000256" key="2">
    <source>
        <dbReference type="ARBA" id="ARBA00008610"/>
    </source>
</evidence>
<keyword evidence="9" id="KW-1185">Reference proteome</keyword>
<comment type="caution">
    <text evidence="8">The sequence shown here is derived from an EMBL/GenBank/DDBJ whole genome shotgun (WGS) entry which is preliminary data.</text>
</comment>
<sequence length="366" mass="40494">MKKKFFSIFILSFVIVLIFTGCGKSINNINEPNKEKKFRIGIVTNKTGIDDRSFNQATWEGIKEIGTKNGWKENKNYKYIVSTSSKDFIPNLKNFSSKGYDLTIGVGYPFIDSLRKVAAQKKDADFAIIDGIVEKPNVASITFKEEEVSFLAGVAAALKTKSRKIGFIGGVKTDIIEKFEYGFQAGIQSIDPGIKVISNYANAFDKPELGTSLAASIYDKGADVIFQAAGATGNGVFTEAKNRKRIGKQVWVIGVDRDQYGEGLPENVTLTSAVKHIDIALKKVINNTKKENFPGGKIFRFGIKEHGVGLPKENKNLTEKELKQINLYKDTIRSGTIVVPKTAKDLQNFVPTKPQPKPKLKTKPKK</sequence>
<evidence type="ECO:0000313" key="9">
    <source>
        <dbReference type="Proteomes" id="UP000682134"/>
    </source>
</evidence>
<keyword evidence="4" id="KW-0732">Signal</keyword>
<dbReference type="PANTHER" id="PTHR34296:SF2">
    <property type="entry name" value="ABC TRANSPORTER GUANOSINE-BINDING PROTEIN NUPN"/>
    <property type="match status" value="1"/>
</dbReference>
<dbReference type="AlphaFoldDB" id="A0A940NF60"/>
<dbReference type="PROSITE" id="PS51257">
    <property type="entry name" value="PROKAR_LIPOPROTEIN"/>
    <property type="match status" value="1"/>
</dbReference>
<dbReference type="RefSeq" id="WP_209402791.1">
    <property type="nucleotide sequence ID" value="NZ_JAGIYQ010000002.1"/>
</dbReference>
<dbReference type="InterPro" id="IPR050957">
    <property type="entry name" value="BMP_lipoprotein"/>
</dbReference>
<organism evidence="8 9">
    <name type="scientific">Gottfriedia endophytica</name>
    <dbReference type="NCBI Taxonomy" id="2820819"/>
    <lineage>
        <taxon>Bacteria</taxon>
        <taxon>Bacillati</taxon>
        <taxon>Bacillota</taxon>
        <taxon>Bacilli</taxon>
        <taxon>Bacillales</taxon>
        <taxon>Bacillaceae</taxon>
        <taxon>Gottfriedia</taxon>
    </lineage>
</organism>
<evidence type="ECO:0000256" key="1">
    <source>
        <dbReference type="ARBA" id="ARBA00004193"/>
    </source>
</evidence>
<accession>A0A940NF60</accession>
<dbReference type="InterPro" id="IPR003760">
    <property type="entry name" value="PnrA-like"/>
</dbReference>
<comment type="subcellular location">
    <subcellularLocation>
        <location evidence="1">Cell membrane</location>
        <topology evidence="1">Lipid-anchor</topology>
    </subcellularLocation>
</comment>
<keyword evidence="6" id="KW-0449">Lipoprotein</keyword>
<dbReference type="CDD" id="cd06354">
    <property type="entry name" value="PBP1_PrnA-like"/>
    <property type="match status" value="1"/>
</dbReference>